<comment type="similarity">
    <text evidence="4">Belongs to the CTDSPL2 family.</text>
</comment>
<keyword evidence="2" id="KW-0904">Protein phosphatase</keyword>
<comment type="function">
    <text evidence="3">Probable phosphatase.</text>
</comment>
<dbReference type="NCBIfam" id="TIGR02251">
    <property type="entry name" value="HIF-SF_euk"/>
    <property type="match status" value="1"/>
</dbReference>
<keyword evidence="8" id="KW-1185">Reference proteome</keyword>
<dbReference type="InterPro" id="IPR023214">
    <property type="entry name" value="HAD_sf"/>
</dbReference>
<dbReference type="CDD" id="cd07521">
    <property type="entry name" value="HAD_FCP1-like"/>
    <property type="match status" value="1"/>
</dbReference>
<proteinExistence type="inferred from homology"/>
<evidence type="ECO:0000256" key="4">
    <source>
        <dbReference type="ARBA" id="ARBA00038355"/>
    </source>
</evidence>
<evidence type="ECO:0000256" key="5">
    <source>
        <dbReference type="SAM" id="MobiDB-lite"/>
    </source>
</evidence>
<evidence type="ECO:0000313" key="8">
    <source>
        <dbReference type="Proteomes" id="UP000821866"/>
    </source>
</evidence>
<reference evidence="7" key="2">
    <citation type="submission" date="2021-09" db="EMBL/GenBank/DDBJ databases">
        <authorList>
            <person name="Jia N."/>
            <person name="Wang J."/>
            <person name="Shi W."/>
            <person name="Du L."/>
            <person name="Sun Y."/>
            <person name="Zhan W."/>
            <person name="Jiang J."/>
            <person name="Wang Q."/>
            <person name="Zhang B."/>
            <person name="Ji P."/>
            <person name="Sakyi L.B."/>
            <person name="Cui X."/>
            <person name="Yuan T."/>
            <person name="Jiang B."/>
            <person name="Yang W."/>
            <person name="Lam T.T.-Y."/>
            <person name="Chang Q."/>
            <person name="Ding S."/>
            <person name="Wang X."/>
            <person name="Zhu J."/>
            <person name="Ruan X."/>
            <person name="Zhao L."/>
            <person name="Wei J."/>
            <person name="Que T."/>
            <person name="Du C."/>
            <person name="Cheng J."/>
            <person name="Dai P."/>
            <person name="Han X."/>
            <person name="Huang E."/>
            <person name="Gao Y."/>
            <person name="Liu J."/>
            <person name="Shao H."/>
            <person name="Ye R."/>
            <person name="Li L."/>
            <person name="Wei W."/>
            <person name="Wang X."/>
            <person name="Wang C."/>
            <person name="Huo Q."/>
            <person name="Li W."/>
            <person name="Guo W."/>
            <person name="Chen H."/>
            <person name="Chen S."/>
            <person name="Zhou L."/>
            <person name="Zhou L."/>
            <person name="Ni X."/>
            <person name="Tian J."/>
            <person name="Zhou Y."/>
            <person name="Sheng Y."/>
            <person name="Liu T."/>
            <person name="Pan Y."/>
            <person name="Xia L."/>
            <person name="Li J."/>
            <person name="Zhao F."/>
            <person name="Cao W."/>
        </authorList>
    </citation>
    <scope>NUCLEOTIDE SEQUENCE</scope>
    <source>
        <strain evidence="7">Rmic-2018</strain>
        <tissue evidence="7">Larvae</tissue>
    </source>
</reference>
<reference evidence="7" key="1">
    <citation type="journal article" date="2020" name="Cell">
        <title>Large-Scale Comparative Analyses of Tick Genomes Elucidate Their Genetic Diversity and Vector Capacities.</title>
        <authorList>
            <consortium name="Tick Genome and Microbiome Consortium (TIGMIC)"/>
            <person name="Jia N."/>
            <person name="Wang J."/>
            <person name="Shi W."/>
            <person name="Du L."/>
            <person name="Sun Y."/>
            <person name="Zhan W."/>
            <person name="Jiang J.F."/>
            <person name="Wang Q."/>
            <person name="Zhang B."/>
            <person name="Ji P."/>
            <person name="Bell-Sakyi L."/>
            <person name="Cui X.M."/>
            <person name="Yuan T.T."/>
            <person name="Jiang B.G."/>
            <person name="Yang W.F."/>
            <person name="Lam T.T."/>
            <person name="Chang Q.C."/>
            <person name="Ding S.J."/>
            <person name="Wang X.J."/>
            <person name="Zhu J.G."/>
            <person name="Ruan X.D."/>
            <person name="Zhao L."/>
            <person name="Wei J.T."/>
            <person name="Ye R.Z."/>
            <person name="Que T.C."/>
            <person name="Du C.H."/>
            <person name="Zhou Y.H."/>
            <person name="Cheng J.X."/>
            <person name="Dai P.F."/>
            <person name="Guo W.B."/>
            <person name="Han X.H."/>
            <person name="Huang E.J."/>
            <person name="Li L.F."/>
            <person name="Wei W."/>
            <person name="Gao Y.C."/>
            <person name="Liu J.Z."/>
            <person name="Shao H.Z."/>
            <person name="Wang X."/>
            <person name="Wang C.C."/>
            <person name="Yang T.C."/>
            <person name="Huo Q.B."/>
            <person name="Li W."/>
            <person name="Chen H.Y."/>
            <person name="Chen S.E."/>
            <person name="Zhou L.G."/>
            <person name="Ni X.B."/>
            <person name="Tian J.H."/>
            <person name="Sheng Y."/>
            <person name="Liu T."/>
            <person name="Pan Y.S."/>
            <person name="Xia L.Y."/>
            <person name="Li J."/>
            <person name="Zhao F."/>
            <person name="Cao W.C."/>
        </authorList>
    </citation>
    <scope>NUCLEOTIDE SEQUENCE</scope>
    <source>
        <strain evidence="7">Rmic-2018</strain>
    </source>
</reference>
<evidence type="ECO:0000256" key="2">
    <source>
        <dbReference type="ARBA" id="ARBA00022912"/>
    </source>
</evidence>
<dbReference type="Pfam" id="PF03031">
    <property type="entry name" value="NIF"/>
    <property type="match status" value="1"/>
</dbReference>
<evidence type="ECO:0000256" key="1">
    <source>
        <dbReference type="ARBA" id="ARBA00022801"/>
    </source>
</evidence>
<evidence type="ECO:0000256" key="3">
    <source>
        <dbReference type="ARBA" id="ARBA00037324"/>
    </source>
</evidence>
<feature type="domain" description="FCP1 homology" evidence="6">
    <location>
        <begin position="254"/>
        <end position="413"/>
    </location>
</feature>
<dbReference type="InterPro" id="IPR011948">
    <property type="entry name" value="Dullard_phosphatase"/>
</dbReference>
<dbReference type="SUPFAM" id="SSF56784">
    <property type="entry name" value="HAD-like"/>
    <property type="match status" value="1"/>
</dbReference>
<evidence type="ECO:0000259" key="6">
    <source>
        <dbReference type="PROSITE" id="PS50969"/>
    </source>
</evidence>
<dbReference type="EMBL" id="JABSTU010000008">
    <property type="protein sequence ID" value="KAH8024377.1"/>
    <property type="molecule type" value="Genomic_DNA"/>
</dbReference>
<dbReference type="AlphaFoldDB" id="A0A9J6DQZ4"/>
<dbReference type="Gene3D" id="3.40.50.1000">
    <property type="entry name" value="HAD superfamily/HAD-like"/>
    <property type="match status" value="1"/>
</dbReference>
<dbReference type="FunFam" id="3.40.50.1000:FF:000015">
    <property type="entry name" value="CTD small phosphatase-like protein 2"/>
    <property type="match status" value="1"/>
</dbReference>
<name>A0A9J6DQZ4_RHIMP</name>
<dbReference type="PANTHER" id="PTHR12210">
    <property type="entry name" value="DULLARD PROTEIN PHOSPHATASE"/>
    <property type="match status" value="1"/>
</dbReference>
<dbReference type="InterPro" id="IPR036412">
    <property type="entry name" value="HAD-like_sf"/>
</dbReference>
<organism evidence="7 8">
    <name type="scientific">Rhipicephalus microplus</name>
    <name type="common">Cattle tick</name>
    <name type="synonym">Boophilus microplus</name>
    <dbReference type="NCBI Taxonomy" id="6941"/>
    <lineage>
        <taxon>Eukaryota</taxon>
        <taxon>Metazoa</taxon>
        <taxon>Ecdysozoa</taxon>
        <taxon>Arthropoda</taxon>
        <taxon>Chelicerata</taxon>
        <taxon>Arachnida</taxon>
        <taxon>Acari</taxon>
        <taxon>Parasitiformes</taxon>
        <taxon>Ixodida</taxon>
        <taxon>Ixodoidea</taxon>
        <taxon>Ixodidae</taxon>
        <taxon>Rhipicephalinae</taxon>
        <taxon>Rhipicephalus</taxon>
        <taxon>Boophilus</taxon>
    </lineage>
</organism>
<dbReference type="GO" id="GO:0005634">
    <property type="term" value="C:nucleus"/>
    <property type="evidence" value="ECO:0007669"/>
    <property type="project" value="UniProtKB-ARBA"/>
</dbReference>
<dbReference type="PROSITE" id="PS50969">
    <property type="entry name" value="FCP1"/>
    <property type="match status" value="1"/>
</dbReference>
<dbReference type="InterPro" id="IPR050365">
    <property type="entry name" value="TIM50"/>
</dbReference>
<dbReference type="SMART" id="SM00577">
    <property type="entry name" value="CPDc"/>
    <property type="match status" value="1"/>
</dbReference>
<sequence length="437" mass="49860">MVARRSAWRVRSETTSISRRPRRGAAIRAVEFVRLGSHVVSMPVGSRRTAGEGHQWAEPAAAAVTTHEVRKARRANLATLARCRATPGMRGSSENRGNNGSYMAMRKLDKPRFSTPLRKKNSMTNEEKRLLKRPRDSGSLGGFDNDTSLITSGRCIQQARQKPSRQCCKKARIYATELQSCDLDQLVDLKSDASVECPYVEQAPGVYSAECATAEEAKVAEDWDTFDPYYFIKHLPPLTPEMRARCPALPLRTRSSPEFSLVLDLDETLVHCSLVELEDATFTFPVTFQDVEYKVYVRTRPFFREFLERVSKIFEVILFTASKKVYADKLLNLLDPQRKLIRFRLFREHCVCVSGNYIKDLTILGRDLAKTIIIDNSPQAFGYQLENGIPIESWFMDRNDRELLKLLPFLESLVSMRDDVRPHICNKYHLASFLPPD</sequence>
<dbReference type="VEuPathDB" id="VectorBase:LOC119172158"/>
<gene>
    <name evidence="7" type="ORF">HPB51_022861</name>
</gene>
<feature type="region of interest" description="Disordered" evidence="5">
    <location>
        <begin position="87"/>
        <end position="145"/>
    </location>
</feature>
<evidence type="ECO:0000313" key="7">
    <source>
        <dbReference type="EMBL" id="KAH8024377.1"/>
    </source>
</evidence>
<comment type="caution">
    <text evidence="7">The sequence shown here is derived from an EMBL/GenBank/DDBJ whole genome shotgun (WGS) entry which is preliminary data.</text>
</comment>
<accession>A0A9J6DQZ4</accession>
<dbReference type="InterPro" id="IPR004274">
    <property type="entry name" value="FCP1_dom"/>
</dbReference>
<dbReference type="Proteomes" id="UP000821866">
    <property type="component" value="Chromosome 6"/>
</dbReference>
<keyword evidence="1" id="KW-0378">Hydrolase</keyword>
<dbReference type="GO" id="GO:0004721">
    <property type="term" value="F:phosphoprotein phosphatase activity"/>
    <property type="evidence" value="ECO:0007669"/>
    <property type="project" value="UniProtKB-KW"/>
</dbReference>
<protein>
    <recommendedName>
        <fullName evidence="6">FCP1 homology domain-containing protein</fullName>
    </recommendedName>
</protein>
<feature type="compositionally biased region" description="Polar residues" evidence="5">
    <location>
        <begin position="92"/>
        <end position="101"/>
    </location>
</feature>
<feature type="compositionally biased region" description="Basic and acidic residues" evidence="5">
    <location>
        <begin position="125"/>
        <end position="136"/>
    </location>
</feature>